<accession>A0A4P1RVA8</accession>
<reference evidence="1 2" key="1">
    <citation type="journal article" date="2017" name="Plant Biotechnol. J.">
        <title>A comprehensive draft genome sequence for lupin (Lupinus angustifolius), an emerging health food: insights into plant-microbe interactions and legume evolution.</title>
        <authorList>
            <person name="Hane J.K."/>
            <person name="Ming Y."/>
            <person name="Kamphuis L.G."/>
            <person name="Nelson M.N."/>
            <person name="Garg G."/>
            <person name="Atkins C.A."/>
            <person name="Bayer P.E."/>
            <person name="Bravo A."/>
            <person name="Bringans S."/>
            <person name="Cannon S."/>
            <person name="Edwards D."/>
            <person name="Foley R."/>
            <person name="Gao L.L."/>
            <person name="Harrison M.J."/>
            <person name="Huang W."/>
            <person name="Hurgobin B."/>
            <person name="Li S."/>
            <person name="Liu C.W."/>
            <person name="McGrath A."/>
            <person name="Morahan G."/>
            <person name="Murray J."/>
            <person name="Weller J."/>
            <person name="Jian J."/>
            <person name="Singh K.B."/>
        </authorList>
    </citation>
    <scope>NUCLEOTIDE SEQUENCE [LARGE SCALE GENOMIC DNA]</scope>
    <source>
        <strain evidence="2">cv. Tanjil</strain>
        <tissue evidence="1">Whole plant</tissue>
    </source>
</reference>
<proteinExistence type="predicted"/>
<organism evidence="1 2">
    <name type="scientific">Lupinus angustifolius</name>
    <name type="common">Narrow-leaved blue lupine</name>
    <dbReference type="NCBI Taxonomy" id="3871"/>
    <lineage>
        <taxon>Eukaryota</taxon>
        <taxon>Viridiplantae</taxon>
        <taxon>Streptophyta</taxon>
        <taxon>Embryophyta</taxon>
        <taxon>Tracheophyta</taxon>
        <taxon>Spermatophyta</taxon>
        <taxon>Magnoliopsida</taxon>
        <taxon>eudicotyledons</taxon>
        <taxon>Gunneridae</taxon>
        <taxon>Pentapetalae</taxon>
        <taxon>rosids</taxon>
        <taxon>fabids</taxon>
        <taxon>Fabales</taxon>
        <taxon>Fabaceae</taxon>
        <taxon>Papilionoideae</taxon>
        <taxon>50 kb inversion clade</taxon>
        <taxon>genistoids sensu lato</taxon>
        <taxon>core genistoids</taxon>
        <taxon>Genisteae</taxon>
        <taxon>Lupinus</taxon>
    </lineage>
</organism>
<gene>
    <name evidence="1" type="ORF">TanjilG_06390</name>
</gene>
<dbReference type="AlphaFoldDB" id="A0A4P1RVA8"/>
<evidence type="ECO:0000313" key="1">
    <source>
        <dbReference type="EMBL" id="OIW19081.1"/>
    </source>
</evidence>
<evidence type="ECO:0000313" key="2">
    <source>
        <dbReference type="Proteomes" id="UP000188354"/>
    </source>
</evidence>
<dbReference type="EMBL" id="CM007361">
    <property type="protein sequence ID" value="OIW19081.1"/>
    <property type="molecule type" value="Genomic_DNA"/>
</dbReference>
<sequence>MVQELCYLQTPLWHDEKSIFSIKDSEGSGCPLRWSGTSGFRVAGTTKKTMCIWTGFDEGGGASVALARLHCFLASMDSGE</sequence>
<keyword evidence="2" id="KW-1185">Reference proteome</keyword>
<protein>
    <submittedName>
        <fullName evidence="1">Uncharacterized protein</fullName>
    </submittedName>
</protein>
<name>A0A4P1RVA8_LUPAN</name>
<dbReference type="Gramene" id="OIW19081">
    <property type="protein sequence ID" value="OIW19081"/>
    <property type="gene ID" value="TanjilG_06390"/>
</dbReference>
<dbReference type="Proteomes" id="UP000188354">
    <property type="component" value="Chromosome LG01"/>
</dbReference>